<feature type="region of interest" description="Disordered" evidence="1">
    <location>
        <begin position="1"/>
        <end position="32"/>
    </location>
</feature>
<dbReference type="Proteomes" id="UP000017861">
    <property type="component" value="Unassembled WGS sequence"/>
</dbReference>
<sequence>MRVTHTHEKDKISTIAELARRPANQKLKEKKCHSQDSAAHAYECVWDAFNVADVGSNTEHTAGQRKQTKQTQSS</sequence>
<reference evidence="2 3" key="1">
    <citation type="journal article" date="2014" name="Genome Announc.">
        <title>Trypanosoma cruzi Clone Dm28c Draft Genome Sequence.</title>
        <authorList>
            <person name="Grisard E.C."/>
            <person name="Teixeira S.M."/>
            <person name="de Almeida L.G."/>
            <person name="Stoco P.H."/>
            <person name="Gerber A.L."/>
            <person name="Talavera-Lopez C."/>
            <person name="Lima O.C."/>
            <person name="Andersson B."/>
            <person name="de Vasconcelos A.T."/>
        </authorList>
    </citation>
    <scope>NUCLEOTIDE SEQUENCE [LARGE SCALE GENOMIC DNA]</scope>
    <source>
        <strain evidence="2 3">Dm28c</strain>
    </source>
</reference>
<protein>
    <submittedName>
        <fullName evidence="2">Uncharacterized protein</fullName>
    </submittedName>
</protein>
<evidence type="ECO:0000313" key="3">
    <source>
        <dbReference type="Proteomes" id="UP000017861"/>
    </source>
</evidence>
<evidence type="ECO:0000256" key="1">
    <source>
        <dbReference type="SAM" id="MobiDB-lite"/>
    </source>
</evidence>
<gene>
    <name evidence="2" type="ORF">TCDM_11872</name>
</gene>
<proteinExistence type="predicted"/>
<dbReference type="OrthoDB" id="10366730at2759"/>
<organism evidence="2 3">
    <name type="scientific">Trypanosoma cruzi Dm28c</name>
    <dbReference type="NCBI Taxonomy" id="1416333"/>
    <lineage>
        <taxon>Eukaryota</taxon>
        <taxon>Discoba</taxon>
        <taxon>Euglenozoa</taxon>
        <taxon>Kinetoplastea</taxon>
        <taxon>Metakinetoplastina</taxon>
        <taxon>Trypanosomatida</taxon>
        <taxon>Trypanosomatidae</taxon>
        <taxon>Trypanosoma</taxon>
        <taxon>Schizotrypanum</taxon>
    </lineage>
</organism>
<accession>V5AZC8</accession>
<dbReference type="VEuPathDB" id="TriTrypDB:TCDM_11872"/>
<dbReference type="EMBL" id="AYLP01000437">
    <property type="protein sequence ID" value="ESS60594.1"/>
    <property type="molecule type" value="Genomic_DNA"/>
</dbReference>
<evidence type="ECO:0000313" key="2">
    <source>
        <dbReference type="EMBL" id="ESS60594.1"/>
    </source>
</evidence>
<dbReference type="AlphaFoldDB" id="V5AZC8"/>
<comment type="caution">
    <text evidence="2">The sequence shown here is derived from an EMBL/GenBank/DDBJ whole genome shotgun (WGS) entry which is preliminary data.</text>
</comment>
<feature type="compositionally biased region" description="Basic and acidic residues" evidence="1">
    <location>
        <begin position="1"/>
        <end position="12"/>
    </location>
</feature>
<name>V5AZC8_TRYCR</name>